<dbReference type="AlphaFoldDB" id="A0A1F7V3X6"/>
<gene>
    <name evidence="2" type="ORF">A3B36_01270</name>
</gene>
<evidence type="ECO:0000313" key="3">
    <source>
        <dbReference type="Proteomes" id="UP000177704"/>
    </source>
</evidence>
<feature type="transmembrane region" description="Helical" evidence="1">
    <location>
        <begin position="198"/>
        <end position="228"/>
    </location>
</feature>
<feature type="transmembrane region" description="Helical" evidence="1">
    <location>
        <begin position="148"/>
        <end position="168"/>
    </location>
</feature>
<feature type="transmembrane region" description="Helical" evidence="1">
    <location>
        <begin position="175"/>
        <end position="192"/>
    </location>
</feature>
<feature type="transmembrane region" description="Helical" evidence="1">
    <location>
        <begin position="378"/>
        <end position="401"/>
    </location>
</feature>
<feature type="transmembrane region" description="Helical" evidence="1">
    <location>
        <begin position="81"/>
        <end position="101"/>
    </location>
</feature>
<accession>A0A1F7V3X6</accession>
<organism evidence="2 3">
    <name type="scientific">Candidatus Uhrbacteria bacterium RIFCSPLOWO2_01_FULL_55_36</name>
    <dbReference type="NCBI Taxonomy" id="1802404"/>
    <lineage>
        <taxon>Bacteria</taxon>
        <taxon>Candidatus Uhriibacteriota</taxon>
    </lineage>
</organism>
<dbReference type="EMBL" id="MGEM01000013">
    <property type="protein sequence ID" value="OGL85199.1"/>
    <property type="molecule type" value="Genomic_DNA"/>
</dbReference>
<feature type="transmembrane region" description="Helical" evidence="1">
    <location>
        <begin position="240"/>
        <end position="260"/>
    </location>
</feature>
<evidence type="ECO:0008006" key="4">
    <source>
        <dbReference type="Google" id="ProtNLM"/>
    </source>
</evidence>
<feature type="transmembrane region" description="Helical" evidence="1">
    <location>
        <begin position="318"/>
        <end position="337"/>
    </location>
</feature>
<comment type="caution">
    <text evidence="2">The sequence shown here is derived from an EMBL/GenBank/DDBJ whole genome shotgun (WGS) entry which is preliminary data.</text>
</comment>
<sequence>MSSKSPRLLVYSIITLLVMSYCFGLIPPYGDGVGYHFLYRQLRIGNWSLMSPLNPPPAEGEYMYAPAREEWSTYYQIGAPIVWALAAPMTSVAQSLIGQFVTQHPEAPYSAPFLADGLIILTVTLLLAIGILLLTVRIVMHTSGASPRLAWIAAAAAFFGLPTWYYFIYGAATSHIVELFVLTAALSVWWIAHQRISYPLLALSSALIGYAALVRIDALLFLLPLGIASIRRFPCLRRTVLALLPAVFVCAIQMLIWLHLFGTFLPPHTYTLNRFVLPARYGYEILFSGTRGLFAWSPVAAIGVIGLIGALKMAKYRFFALIGISTLLLYIFFYGSWEMWWGGLLFGQRFLIPLYPFIAVGIALFLQSAMALPRGLRLGVYGFLGIIIGYAMTLTLVYPFVGRTFHNMEFQTPWQIFSLARTEYGFLNRTAFTSMFQTMFWHGPRFIHLFTP</sequence>
<feature type="transmembrane region" description="Helical" evidence="1">
    <location>
        <begin position="113"/>
        <end position="136"/>
    </location>
</feature>
<feature type="transmembrane region" description="Helical" evidence="1">
    <location>
        <begin position="293"/>
        <end position="311"/>
    </location>
</feature>
<keyword evidence="1" id="KW-0812">Transmembrane</keyword>
<dbReference type="Proteomes" id="UP000177704">
    <property type="component" value="Unassembled WGS sequence"/>
</dbReference>
<proteinExistence type="predicted"/>
<feature type="transmembrane region" description="Helical" evidence="1">
    <location>
        <begin position="349"/>
        <end position="366"/>
    </location>
</feature>
<reference evidence="2 3" key="1">
    <citation type="journal article" date="2016" name="Nat. Commun.">
        <title>Thousands of microbial genomes shed light on interconnected biogeochemical processes in an aquifer system.</title>
        <authorList>
            <person name="Anantharaman K."/>
            <person name="Brown C.T."/>
            <person name="Hug L.A."/>
            <person name="Sharon I."/>
            <person name="Castelle C.J."/>
            <person name="Probst A.J."/>
            <person name="Thomas B.C."/>
            <person name="Singh A."/>
            <person name="Wilkins M.J."/>
            <person name="Karaoz U."/>
            <person name="Brodie E.L."/>
            <person name="Williams K.H."/>
            <person name="Hubbard S.S."/>
            <person name="Banfield J.F."/>
        </authorList>
    </citation>
    <scope>NUCLEOTIDE SEQUENCE [LARGE SCALE GENOMIC DNA]</scope>
</reference>
<keyword evidence="1" id="KW-0472">Membrane</keyword>
<keyword evidence="1" id="KW-1133">Transmembrane helix</keyword>
<evidence type="ECO:0000256" key="1">
    <source>
        <dbReference type="SAM" id="Phobius"/>
    </source>
</evidence>
<name>A0A1F7V3X6_9BACT</name>
<protein>
    <recommendedName>
        <fullName evidence="4">Glycosyltransferase RgtA/B/C/D-like domain-containing protein</fullName>
    </recommendedName>
</protein>
<evidence type="ECO:0000313" key="2">
    <source>
        <dbReference type="EMBL" id="OGL85199.1"/>
    </source>
</evidence>